<protein>
    <submittedName>
        <fullName evidence="1">Uncharacterized protein</fullName>
    </submittedName>
</protein>
<proteinExistence type="predicted"/>
<dbReference type="EMBL" id="CP098805">
    <property type="protein sequence ID" value="USJ30193.1"/>
    <property type="molecule type" value="Genomic_DNA"/>
</dbReference>
<accession>A0ABY4XIJ8</accession>
<dbReference type="Proteomes" id="UP001055420">
    <property type="component" value="Chromosome"/>
</dbReference>
<evidence type="ECO:0000313" key="2">
    <source>
        <dbReference type="Proteomes" id="UP001055420"/>
    </source>
</evidence>
<organism evidence="1 2">
    <name type="scientific">Dyadobacter chenhuakuii</name>
    <dbReference type="NCBI Taxonomy" id="2909339"/>
    <lineage>
        <taxon>Bacteria</taxon>
        <taxon>Pseudomonadati</taxon>
        <taxon>Bacteroidota</taxon>
        <taxon>Cytophagia</taxon>
        <taxon>Cytophagales</taxon>
        <taxon>Spirosomataceae</taxon>
        <taxon>Dyadobacter</taxon>
    </lineage>
</organism>
<evidence type="ECO:0000313" key="1">
    <source>
        <dbReference type="EMBL" id="USJ30193.1"/>
    </source>
</evidence>
<gene>
    <name evidence="1" type="ORF">NFI80_20300</name>
</gene>
<dbReference type="RefSeq" id="WP_235166032.1">
    <property type="nucleotide sequence ID" value="NZ_CP098805.1"/>
</dbReference>
<reference evidence="1" key="1">
    <citation type="submission" date="2022-06" db="EMBL/GenBank/DDBJ databases">
        <title>Novel species in genus Dyadobacter.</title>
        <authorList>
            <person name="Ma C."/>
        </authorList>
    </citation>
    <scope>NUCLEOTIDE SEQUENCE</scope>
    <source>
        <strain evidence="1">CY22</strain>
    </source>
</reference>
<name>A0ABY4XIJ8_9BACT</name>
<keyword evidence="2" id="KW-1185">Reference proteome</keyword>
<sequence>MEIKQSFREISPERLAIFGKIKNKEVDLSTVDFLDKDRADKLVKGVLTNVFDKNLAPFRTDD</sequence>